<keyword evidence="3" id="KW-0949">S-adenosyl-L-methionine</keyword>
<dbReference type="RefSeq" id="WP_184664286.1">
    <property type="nucleotide sequence ID" value="NZ_JACHHB010000008.1"/>
</dbReference>
<dbReference type="SUPFAM" id="SSF53335">
    <property type="entry name" value="S-adenosyl-L-methionine-dependent methyltransferases"/>
    <property type="match status" value="1"/>
</dbReference>
<dbReference type="Proteomes" id="UP000551878">
    <property type="component" value="Unassembled WGS sequence"/>
</dbReference>
<evidence type="ECO:0000256" key="3">
    <source>
        <dbReference type="ARBA" id="ARBA00022691"/>
    </source>
</evidence>
<accession>A0A840QR68</accession>
<keyword evidence="2 5" id="KW-0808">Transferase</keyword>
<dbReference type="EMBL" id="JACHHB010000008">
    <property type="protein sequence ID" value="MBB5173849.1"/>
    <property type="molecule type" value="Genomic_DNA"/>
</dbReference>
<dbReference type="AlphaFoldDB" id="A0A840QR68"/>
<dbReference type="Pfam" id="PF00398">
    <property type="entry name" value="RrnaAD"/>
    <property type="match status" value="1"/>
</dbReference>
<dbReference type="CDD" id="cd02440">
    <property type="entry name" value="AdoMet_MTases"/>
    <property type="match status" value="1"/>
</dbReference>
<dbReference type="InterPro" id="IPR029063">
    <property type="entry name" value="SAM-dependent_MTases_sf"/>
</dbReference>
<evidence type="ECO:0000256" key="4">
    <source>
        <dbReference type="ARBA" id="ARBA00022884"/>
    </source>
</evidence>
<keyword evidence="6" id="KW-1185">Reference proteome</keyword>
<evidence type="ECO:0000313" key="5">
    <source>
        <dbReference type="EMBL" id="MBB5173849.1"/>
    </source>
</evidence>
<reference evidence="5 6" key="1">
    <citation type="submission" date="2020-08" db="EMBL/GenBank/DDBJ databases">
        <title>Genomic Encyclopedia of Type Strains, Phase IV (KMG-IV): sequencing the most valuable type-strain genomes for metagenomic binning, comparative biology and taxonomic classification.</title>
        <authorList>
            <person name="Goeker M."/>
        </authorList>
    </citation>
    <scope>NUCLEOTIDE SEQUENCE [LARGE SCALE GENOMIC DNA]</scope>
    <source>
        <strain evidence="5 6">DSM 24696</strain>
    </source>
</reference>
<dbReference type="Gene3D" id="3.40.50.150">
    <property type="entry name" value="Vaccinia Virus protein VP39"/>
    <property type="match status" value="1"/>
</dbReference>
<comment type="caution">
    <text evidence="5">The sequence shown here is derived from an EMBL/GenBank/DDBJ whole genome shotgun (WGS) entry which is preliminary data.</text>
</comment>
<dbReference type="GO" id="GO:0032259">
    <property type="term" value="P:methylation"/>
    <property type="evidence" value="ECO:0007669"/>
    <property type="project" value="UniProtKB-KW"/>
</dbReference>
<organism evidence="5 6">
    <name type="scientific">Texcoconibacillus texcoconensis</name>
    <dbReference type="NCBI Taxonomy" id="1095777"/>
    <lineage>
        <taxon>Bacteria</taxon>
        <taxon>Bacillati</taxon>
        <taxon>Bacillota</taxon>
        <taxon>Bacilli</taxon>
        <taxon>Bacillales</taxon>
        <taxon>Bacillaceae</taxon>
        <taxon>Texcoconibacillus</taxon>
    </lineage>
</organism>
<dbReference type="InterPro" id="IPR001737">
    <property type="entry name" value="KsgA/Erm"/>
</dbReference>
<sequence length="186" mass="21353">MSTISYMKNFIKDRNIASVTPTSKQGVREIANRMDFTKPMTIVEYGPATGVFTEHLLERMTDDSLIIAIEMNENFVHELQGNVNDSRLIVCHDSAENVDTIVEQYASSADYALSGIPFSLMDDSMRSRIVQKTSQVLKEGGRFFPYQTFFQKDAHLLDHLKQHFPAVKDEYFFRNLPPMRLYEAAK</sequence>
<keyword evidence="1 5" id="KW-0489">Methyltransferase</keyword>
<evidence type="ECO:0000256" key="2">
    <source>
        <dbReference type="ARBA" id="ARBA00022679"/>
    </source>
</evidence>
<protein>
    <submittedName>
        <fullName evidence="5">Phospholipid N-methyltransferase</fullName>
    </submittedName>
</protein>
<keyword evidence="4" id="KW-0694">RNA-binding</keyword>
<dbReference type="GO" id="GO:0003723">
    <property type="term" value="F:RNA binding"/>
    <property type="evidence" value="ECO:0007669"/>
    <property type="project" value="UniProtKB-KW"/>
</dbReference>
<proteinExistence type="predicted"/>
<evidence type="ECO:0000313" key="6">
    <source>
        <dbReference type="Proteomes" id="UP000551878"/>
    </source>
</evidence>
<name>A0A840QR68_9BACI</name>
<gene>
    <name evidence="5" type="ORF">HNQ41_002039</name>
</gene>
<dbReference type="GO" id="GO:0008168">
    <property type="term" value="F:methyltransferase activity"/>
    <property type="evidence" value="ECO:0007669"/>
    <property type="project" value="UniProtKB-KW"/>
</dbReference>
<evidence type="ECO:0000256" key="1">
    <source>
        <dbReference type="ARBA" id="ARBA00022603"/>
    </source>
</evidence>